<reference evidence="2" key="1">
    <citation type="submission" date="2016-07" db="EMBL/GenBank/DDBJ databases">
        <authorList>
            <person name="Informatics P."/>
        </authorList>
    </citation>
    <scope>NUCLEOTIDE SEQUENCE</scope>
    <source>
        <strain evidence="2">INF207</strain>
    </source>
</reference>
<feature type="transmembrane region" description="Helical" evidence="1">
    <location>
        <begin position="33"/>
        <end position="51"/>
    </location>
</feature>
<feature type="transmembrane region" description="Helical" evidence="1">
    <location>
        <begin position="9"/>
        <end position="27"/>
    </location>
</feature>
<feature type="transmembrane region" description="Helical" evidence="1">
    <location>
        <begin position="282"/>
        <end position="299"/>
    </location>
</feature>
<feature type="transmembrane region" description="Helical" evidence="1">
    <location>
        <begin position="89"/>
        <end position="107"/>
    </location>
</feature>
<feature type="transmembrane region" description="Helical" evidence="1">
    <location>
        <begin position="63"/>
        <end position="83"/>
    </location>
</feature>
<name>A0A1C3T0H8_KLEPN</name>
<keyword evidence="1" id="KW-0812">Transmembrane</keyword>
<gene>
    <name evidence="2" type="primary">wzy</name>
    <name evidence="2" type="synonym">KL144_00009</name>
</gene>
<dbReference type="EMBL" id="LT603720">
    <property type="protein sequence ID" value="SCA96072.1"/>
    <property type="molecule type" value="Genomic_DNA"/>
</dbReference>
<evidence type="ECO:0000313" key="2">
    <source>
        <dbReference type="EMBL" id="SCA96072.1"/>
    </source>
</evidence>
<proteinExistence type="predicted"/>
<keyword evidence="1" id="KW-0472">Membrane</keyword>
<evidence type="ECO:0000256" key="1">
    <source>
        <dbReference type="SAM" id="Phobius"/>
    </source>
</evidence>
<sequence length="405" mass="47099">MIISRKKTNLVIACILIFMLMQFYGFVGFKGTYSRLCLMIAVFFIFVYSWNTYLSLIKSKIHFFVFLLTIAMFFSFINAYLFWGQDFLSSYRGSAKYMIIVFFFFLVKVKFSQNEVEKIIVFFSFVFVCFWILGLMSAPHILFDVNVDNNDFGLDDTRGLTRLRIPGLGFIVLGSFLSINKFIITKKKIWLFLFFVFYTVIFLQLTRQVILATALIVIIYTLRTSILSRIIAFFMVLIAPLCLLMLGGDQENNGILGKLVSLSVSDFSGAGSGEQYIRFREYYYYIFDFPTNFITFIFGNGVPFGDSVYAKIAQKPIDLYQYYLSDIGYAQIYNFFGIFGLCLYFIIFYKALKMMKNRNIFYAKMFILYECIVGFTSNYILLDGIALSMSLYLLDTYSSRCEGEQ</sequence>
<accession>A0A1C3T0H8</accession>
<dbReference type="AlphaFoldDB" id="A0A1C3T0H8"/>
<reference evidence="2" key="2">
    <citation type="submission" date="2016-08" db="EMBL/GenBank/DDBJ databases">
        <title>Klebsiella loci capsule.</title>
        <authorList>
            <person name="Holt K.E."/>
            <person name="Thomson N.R."/>
        </authorList>
    </citation>
    <scope>NUCLEOTIDE SEQUENCE</scope>
    <source>
        <strain evidence="2">INF207</strain>
    </source>
</reference>
<organism evidence="2">
    <name type="scientific">Klebsiella pneumoniae</name>
    <dbReference type="NCBI Taxonomy" id="573"/>
    <lineage>
        <taxon>Bacteria</taxon>
        <taxon>Pseudomonadati</taxon>
        <taxon>Pseudomonadota</taxon>
        <taxon>Gammaproteobacteria</taxon>
        <taxon>Enterobacterales</taxon>
        <taxon>Enterobacteriaceae</taxon>
        <taxon>Klebsiella/Raoultella group</taxon>
        <taxon>Klebsiella</taxon>
        <taxon>Klebsiella pneumoniae complex</taxon>
    </lineage>
</organism>
<feature type="transmembrane region" description="Helical" evidence="1">
    <location>
        <begin position="163"/>
        <end position="183"/>
    </location>
</feature>
<feature type="transmembrane region" description="Helical" evidence="1">
    <location>
        <begin position="226"/>
        <end position="246"/>
    </location>
</feature>
<feature type="transmembrane region" description="Helical" evidence="1">
    <location>
        <begin position="361"/>
        <end position="382"/>
    </location>
</feature>
<feature type="transmembrane region" description="Helical" evidence="1">
    <location>
        <begin position="332"/>
        <end position="349"/>
    </location>
</feature>
<keyword evidence="1" id="KW-1133">Transmembrane helix</keyword>
<protein>
    <submittedName>
        <fullName evidence="2">Putative polysaccharide polymerase</fullName>
    </submittedName>
</protein>
<feature type="transmembrane region" description="Helical" evidence="1">
    <location>
        <begin position="119"/>
        <end position="143"/>
    </location>
</feature>
<feature type="transmembrane region" description="Helical" evidence="1">
    <location>
        <begin position="190"/>
        <end position="220"/>
    </location>
</feature>